<dbReference type="KEGG" id="ngf:FRF71_07750"/>
<dbReference type="AlphaFoldDB" id="A0A5B8S5L1"/>
<keyword evidence="2" id="KW-1185">Reference proteome</keyword>
<proteinExistence type="predicted"/>
<sequence>MAEFNALSRVLIDEWERRKGLKGQLTPAETANGYLKRESYRIIVHYVAQGRSRFFENVVRQDGRGLTARVKLEENPFHFGLLALFADDSVVSKQDRSLFSMQMLYAYRHGIPAEFLIGFIYQAGSKEEIKRKLGEGSIEPGFEKTFSKDISAARICTFR</sequence>
<accession>A0A5B8S5L1</accession>
<dbReference type="OrthoDB" id="7595200at2"/>
<protein>
    <submittedName>
        <fullName evidence="1">Uncharacterized protein</fullName>
    </submittedName>
</protein>
<dbReference type="RefSeq" id="WP_147090069.1">
    <property type="nucleotide sequence ID" value="NZ_BAABJD010000001.1"/>
</dbReference>
<dbReference type="Proteomes" id="UP000321172">
    <property type="component" value="Chromosome"/>
</dbReference>
<evidence type="ECO:0000313" key="2">
    <source>
        <dbReference type="Proteomes" id="UP000321172"/>
    </source>
</evidence>
<gene>
    <name evidence="1" type="ORF">FRF71_07750</name>
</gene>
<evidence type="ECO:0000313" key="1">
    <source>
        <dbReference type="EMBL" id="QEA16037.1"/>
    </source>
</evidence>
<dbReference type="EMBL" id="CP042345">
    <property type="protein sequence ID" value="QEA16037.1"/>
    <property type="molecule type" value="Genomic_DNA"/>
</dbReference>
<name>A0A5B8S5L1_9SPHN</name>
<reference evidence="1 2" key="1">
    <citation type="journal article" date="2013" name="J. Microbiol. Biotechnol.">
        <title>Novosphingobium ginsenosidimutans sp. nov., with the ability to convert ginsenoside.</title>
        <authorList>
            <person name="Kim J.K."/>
            <person name="He D."/>
            <person name="Liu Q.M."/>
            <person name="Park H.Y."/>
            <person name="Jung M.S."/>
            <person name="Yoon M.H."/>
            <person name="Kim S.C."/>
            <person name="Im W.T."/>
        </authorList>
    </citation>
    <scope>NUCLEOTIDE SEQUENCE [LARGE SCALE GENOMIC DNA]</scope>
    <source>
        <strain evidence="1 2">FW-6</strain>
    </source>
</reference>
<organism evidence="1 2">
    <name type="scientific">Novosphingobium ginsenosidimutans</name>
    <dbReference type="NCBI Taxonomy" id="1176536"/>
    <lineage>
        <taxon>Bacteria</taxon>
        <taxon>Pseudomonadati</taxon>
        <taxon>Pseudomonadota</taxon>
        <taxon>Alphaproteobacteria</taxon>
        <taxon>Sphingomonadales</taxon>
        <taxon>Sphingomonadaceae</taxon>
        <taxon>Novosphingobium</taxon>
    </lineage>
</organism>